<proteinExistence type="predicted"/>
<gene>
    <name evidence="8" type="ORF">BHLFYP23_02224</name>
</gene>
<feature type="transmembrane region" description="Helical" evidence="6">
    <location>
        <begin position="154"/>
        <end position="176"/>
    </location>
</feature>
<dbReference type="AlphaFoldDB" id="A0A6N2SRT8"/>
<dbReference type="InterPro" id="IPR003740">
    <property type="entry name" value="YitT"/>
</dbReference>
<dbReference type="GO" id="GO:0005886">
    <property type="term" value="C:plasma membrane"/>
    <property type="evidence" value="ECO:0007669"/>
    <property type="project" value="UniProtKB-SubCell"/>
</dbReference>
<comment type="subcellular location">
    <subcellularLocation>
        <location evidence="1">Cell membrane</location>
        <topology evidence="1">Multi-pass membrane protein</topology>
    </subcellularLocation>
</comment>
<feature type="transmembrane region" description="Helical" evidence="6">
    <location>
        <begin position="115"/>
        <end position="133"/>
    </location>
</feature>
<keyword evidence="5 6" id="KW-0472">Membrane</keyword>
<keyword evidence="2" id="KW-1003">Cell membrane</keyword>
<evidence type="ECO:0000256" key="6">
    <source>
        <dbReference type="SAM" id="Phobius"/>
    </source>
</evidence>
<protein>
    <recommendedName>
        <fullName evidence="7">DUF2179 domain-containing protein</fullName>
    </recommendedName>
</protein>
<dbReference type="PANTHER" id="PTHR33545:SF5">
    <property type="entry name" value="UPF0750 MEMBRANE PROTEIN YITT"/>
    <property type="match status" value="1"/>
</dbReference>
<feature type="transmembrane region" description="Helical" evidence="6">
    <location>
        <begin position="54"/>
        <end position="77"/>
    </location>
</feature>
<name>A0A6N2SRT8_BLAHA</name>
<reference evidence="8" key="1">
    <citation type="submission" date="2019-11" db="EMBL/GenBank/DDBJ databases">
        <authorList>
            <person name="Feng L."/>
        </authorList>
    </citation>
    <scope>NUCLEOTIDE SEQUENCE</scope>
    <source>
        <strain evidence="8">BhanseniiLFYP23</strain>
    </source>
</reference>
<evidence type="ECO:0000256" key="5">
    <source>
        <dbReference type="ARBA" id="ARBA00023136"/>
    </source>
</evidence>
<dbReference type="CDD" id="cd16380">
    <property type="entry name" value="YitT_C"/>
    <property type="match status" value="1"/>
</dbReference>
<dbReference type="EMBL" id="CACRSY010000008">
    <property type="protein sequence ID" value="VYS95308.1"/>
    <property type="molecule type" value="Genomic_DNA"/>
</dbReference>
<dbReference type="Gene3D" id="3.30.70.120">
    <property type="match status" value="1"/>
</dbReference>
<dbReference type="Pfam" id="PF02588">
    <property type="entry name" value="YitT_membrane"/>
    <property type="match status" value="1"/>
</dbReference>
<feature type="transmembrane region" description="Helical" evidence="6">
    <location>
        <begin position="89"/>
        <end position="109"/>
    </location>
</feature>
<dbReference type="Pfam" id="PF10035">
    <property type="entry name" value="DUF2179"/>
    <property type="match status" value="1"/>
</dbReference>
<dbReference type="PIRSF" id="PIRSF006483">
    <property type="entry name" value="Membrane_protein_YitT"/>
    <property type="match status" value="1"/>
</dbReference>
<sequence>MKKNYPTMWYVKKWSIDISIDILGGVLIALATYNFAAASEFPVVGLNGIALIFYHLWGLPIGKVALLLNIPIALCCFRILGRDFFLRSLRTIIITSFLMDYAAPLFPVYQGDRMLAAICTGVLSGLGFALIYMRDSSTGGADFIMLTLKALNPHLTLGKIAFVMDALIVLLGTAIVSKDIDSLIYGMIISFLLSTVVDKVMYGIDAGKMTLIVTDYAKEVAQKIDEVTARGATFLKAEGSYSGENKDVVMCACNNKQMYIIRNAVKEIDPKAFIIIMESNEVLGEGFKPH</sequence>
<evidence type="ECO:0000256" key="1">
    <source>
        <dbReference type="ARBA" id="ARBA00004651"/>
    </source>
</evidence>
<accession>A0A6N2SRT8</accession>
<dbReference type="PANTHER" id="PTHR33545">
    <property type="entry name" value="UPF0750 MEMBRANE PROTEIN YITT-RELATED"/>
    <property type="match status" value="1"/>
</dbReference>
<feature type="domain" description="DUF2179" evidence="7">
    <location>
        <begin position="230"/>
        <end position="284"/>
    </location>
</feature>
<dbReference type="InterPro" id="IPR051461">
    <property type="entry name" value="UPF0750_membrane"/>
</dbReference>
<evidence type="ECO:0000256" key="3">
    <source>
        <dbReference type="ARBA" id="ARBA00022692"/>
    </source>
</evidence>
<dbReference type="RefSeq" id="WP_003022545.1">
    <property type="nucleotide sequence ID" value="NZ_CACRSY010000008.1"/>
</dbReference>
<keyword evidence="3 6" id="KW-0812">Transmembrane</keyword>
<evidence type="ECO:0000259" key="7">
    <source>
        <dbReference type="Pfam" id="PF10035"/>
    </source>
</evidence>
<keyword evidence="4 6" id="KW-1133">Transmembrane helix</keyword>
<organism evidence="8">
    <name type="scientific">Blautia hansenii</name>
    <name type="common">Ruminococcus hansenii</name>
    <dbReference type="NCBI Taxonomy" id="1322"/>
    <lineage>
        <taxon>Bacteria</taxon>
        <taxon>Bacillati</taxon>
        <taxon>Bacillota</taxon>
        <taxon>Clostridia</taxon>
        <taxon>Lachnospirales</taxon>
        <taxon>Lachnospiraceae</taxon>
        <taxon>Blautia</taxon>
    </lineage>
</organism>
<evidence type="ECO:0000313" key="8">
    <source>
        <dbReference type="EMBL" id="VYS95308.1"/>
    </source>
</evidence>
<dbReference type="InterPro" id="IPR019264">
    <property type="entry name" value="DUF2179"/>
</dbReference>
<evidence type="ECO:0000256" key="2">
    <source>
        <dbReference type="ARBA" id="ARBA00022475"/>
    </source>
</evidence>
<feature type="transmembrane region" description="Helical" evidence="6">
    <location>
        <begin position="182"/>
        <end position="202"/>
    </location>
</feature>
<evidence type="ECO:0000256" key="4">
    <source>
        <dbReference type="ARBA" id="ARBA00022989"/>
    </source>
</evidence>
<dbReference type="InterPro" id="IPR015867">
    <property type="entry name" value="N-reg_PII/ATP_PRibTrfase_C"/>
</dbReference>